<dbReference type="STRING" id="1908237.BEN47_05685"/>
<keyword evidence="2" id="KW-0313">Glucose metabolism</keyword>
<dbReference type="EMBL" id="MDZB01000164">
    <property type="protein sequence ID" value="OGX81486.1"/>
    <property type="molecule type" value="Genomic_DNA"/>
</dbReference>
<dbReference type="SUPFAM" id="SSF51004">
    <property type="entry name" value="C-terminal (heme d1) domain of cytochrome cd1-nitrite reductase"/>
    <property type="match status" value="1"/>
</dbReference>
<dbReference type="Gene3D" id="2.130.10.10">
    <property type="entry name" value="YVTN repeat-like/Quinoprotein amine dehydrogenase"/>
    <property type="match status" value="1"/>
</dbReference>
<dbReference type="GO" id="GO:0006006">
    <property type="term" value="P:glucose metabolic process"/>
    <property type="evidence" value="ECO:0007669"/>
    <property type="project" value="UniProtKB-KW"/>
</dbReference>
<dbReference type="PANTHER" id="PTHR30344:SF1">
    <property type="entry name" value="6-PHOSPHOGLUCONOLACTONASE"/>
    <property type="match status" value="1"/>
</dbReference>
<gene>
    <name evidence="3" type="ORF">BEN47_05685</name>
</gene>
<dbReference type="Proteomes" id="UP000176294">
    <property type="component" value="Unassembled WGS sequence"/>
</dbReference>
<reference evidence="3 4" key="1">
    <citation type="submission" date="2016-08" db="EMBL/GenBank/DDBJ databases">
        <title>Hymenobacter coccineus sp. nov., Hymenobacter lapidarius sp. nov. and Hymenobacter glacialis sp. nov., isolated from Antarctic soil.</title>
        <authorList>
            <person name="Sedlacek I."/>
            <person name="Kralova S."/>
            <person name="Kyrova K."/>
            <person name="Maslanova I."/>
            <person name="Stankova E."/>
            <person name="Vrbovska V."/>
            <person name="Nemec M."/>
            <person name="Bartak M."/>
            <person name="Svec P."/>
            <person name="Busse H.-J."/>
            <person name="Pantucek R."/>
        </authorList>
    </citation>
    <scope>NUCLEOTIDE SEQUENCE [LARGE SCALE GENOMIC DNA]</scope>
    <source>
        <strain evidence="3 4">CCM 8643</strain>
    </source>
</reference>
<dbReference type="Pfam" id="PF10282">
    <property type="entry name" value="Lactonase"/>
    <property type="match status" value="1"/>
</dbReference>
<organism evidence="3 4">
    <name type="scientific">Hymenobacter lapidarius</name>
    <dbReference type="NCBI Taxonomy" id="1908237"/>
    <lineage>
        <taxon>Bacteria</taxon>
        <taxon>Pseudomonadati</taxon>
        <taxon>Bacteroidota</taxon>
        <taxon>Cytophagia</taxon>
        <taxon>Cytophagales</taxon>
        <taxon>Hymenobacteraceae</taxon>
        <taxon>Hymenobacter</taxon>
    </lineage>
</organism>
<dbReference type="GO" id="GO:0017057">
    <property type="term" value="F:6-phosphogluconolactonase activity"/>
    <property type="evidence" value="ECO:0007669"/>
    <property type="project" value="TreeGrafter"/>
</dbReference>
<protein>
    <recommendedName>
        <fullName evidence="5">6-phosphogluconolactonase</fullName>
    </recommendedName>
</protein>
<evidence type="ECO:0000256" key="1">
    <source>
        <dbReference type="ARBA" id="ARBA00005564"/>
    </source>
</evidence>
<dbReference type="FunFam" id="2.130.10.10:FF:000306">
    <property type="entry name" value="3-carboxymuconate cyclase"/>
    <property type="match status" value="1"/>
</dbReference>
<dbReference type="InterPro" id="IPR011048">
    <property type="entry name" value="Haem_d1_sf"/>
</dbReference>
<dbReference type="GO" id="GO:0005829">
    <property type="term" value="C:cytosol"/>
    <property type="evidence" value="ECO:0007669"/>
    <property type="project" value="TreeGrafter"/>
</dbReference>
<dbReference type="PANTHER" id="PTHR30344">
    <property type="entry name" value="6-PHOSPHOGLUCONOLACTONASE-RELATED"/>
    <property type="match status" value="1"/>
</dbReference>
<proteinExistence type="inferred from homology"/>
<evidence type="ECO:0000256" key="2">
    <source>
        <dbReference type="ARBA" id="ARBA00022526"/>
    </source>
</evidence>
<dbReference type="AlphaFoldDB" id="A0A1G1SS99"/>
<evidence type="ECO:0000313" key="4">
    <source>
        <dbReference type="Proteomes" id="UP000176294"/>
    </source>
</evidence>
<dbReference type="InterPro" id="IPR050282">
    <property type="entry name" value="Cycloisomerase_2"/>
</dbReference>
<comment type="caution">
    <text evidence="3">The sequence shown here is derived from an EMBL/GenBank/DDBJ whole genome shotgun (WGS) entry which is preliminary data.</text>
</comment>
<comment type="similarity">
    <text evidence="1">Belongs to the cycloisomerase 2 family.</text>
</comment>
<evidence type="ECO:0008006" key="5">
    <source>
        <dbReference type="Google" id="ProtNLM"/>
    </source>
</evidence>
<evidence type="ECO:0000313" key="3">
    <source>
        <dbReference type="EMBL" id="OGX81486.1"/>
    </source>
</evidence>
<accession>A0A1G1SS99</accession>
<dbReference type="InterPro" id="IPR019405">
    <property type="entry name" value="Lactonase_7-beta_prop"/>
</dbReference>
<keyword evidence="2" id="KW-0119">Carbohydrate metabolism</keyword>
<name>A0A1G1SS99_9BACT</name>
<sequence>MAGCTRPAVNASPQDYLVYVGTNVASNQENTIFLYRLSSTTGALALVSAQPGGASPTYLTLDGKKRFLYAVNETQTFRGAKSGSVRSFAVDQRTGSLTLLNEQPSAGAAPCYISLDGKGKVALVANYVGGTSSLLAIGADGQLAPPSSVARHAGQGPHKNQEAPHAHCIITDPANVYAFTVDLGTDRVHRYRLNTAQGLLTETAEPAFVAPAGAGPRHLTFHPNGKLAYPINELNSTITALAYDKAAGQFRKLQTLPALPADFAGPNSCADIHVSPNGRFLYASNRGHNSIAVFSIDAATGTLKPVQHVPTQGKTPRNFVLDPSGRLLLVANQNSNNLVSYRVDQQTGRLTPTGQTAEVPSPMFLQVVEDFRK</sequence>
<dbReference type="InterPro" id="IPR015943">
    <property type="entry name" value="WD40/YVTN_repeat-like_dom_sf"/>
</dbReference>
<keyword evidence="4" id="KW-1185">Reference proteome</keyword>